<dbReference type="GO" id="GO:0000030">
    <property type="term" value="F:mannosyltransferase activity"/>
    <property type="evidence" value="ECO:0007669"/>
    <property type="project" value="TreeGrafter"/>
</dbReference>
<dbReference type="GeneID" id="60256082"/>
<dbReference type="EMBL" id="QGGM01000016">
    <property type="protein sequence ID" value="PWK06883.1"/>
    <property type="molecule type" value="Genomic_DNA"/>
</dbReference>
<name>A0A2V1ZQW3_PSYIM</name>
<evidence type="ECO:0000256" key="1">
    <source>
        <dbReference type="ARBA" id="ARBA00022679"/>
    </source>
</evidence>
<evidence type="ECO:0000313" key="2">
    <source>
        <dbReference type="EMBL" id="PWK06883.1"/>
    </source>
</evidence>
<proteinExistence type="predicted"/>
<dbReference type="RefSeq" id="WP_109592325.1">
    <property type="nucleotide sequence ID" value="NZ_CAJGZV010000001.1"/>
</dbReference>
<dbReference type="Gene3D" id="3.90.550.20">
    <property type="match status" value="1"/>
</dbReference>
<dbReference type="Pfam" id="PF04488">
    <property type="entry name" value="Gly_transf_sug"/>
    <property type="match status" value="1"/>
</dbReference>
<dbReference type="PANTHER" id="PTHR32385:SF15">
    <property type="entry name" value="INOSITOL PHOSPHOCERAMIDE MANNOSYLTRANSFERASE 1"/>
    <property type="match status" value="1"/>
</dbReference>
<reference evidence="2 3" key="1">
    <citation type="submission" date="2018-05" db="EMBL/GenBank/DDBJ databases">
        <title>Genomic Encyclopedia of Type Strains, Phase IV (KMG-IV): sequencing the most valuable type-strain genomes for metagenomic binning, comparative biology and taxonomic classification.</title>
        <authorList>
            <person name="Goeker M."/>
        </authorList>
    </citation>
    <scope>NUCLEOTIDE SEQUENCE [LARGE SCALE GENOMIC DNA]</scope>
    <source>
        <strain evidence="2 3">DSM 7229</strain>
    </source>
</reference>
<dbReference type="GO" id="GO:0016020">
    <property type="term" value="C:membrane"/>
    <property type="evidence" value="ECO:0007669"/>
    <property type="project" value="GOC"/>
</dbReference>
<protein>
    <submittedName>
        <fullName evidence="2">Glycosyl transferase-like sugar-binding protein</fullName>
    </submittedName>
</protein>
<dbReference type="SUPFAM" id="SSF53448">
    <property type="entry name" value="Nucleotide-diphospho-sugar transferases"/>
    <property type="match status" value="1"/>
</dbReference>
<dbReference type="InterPro" id="IPR007577">
    <property type="entry name" value="GlycoTrfase_DXD_sugar-bd_CS"/>
</dbReference>
<evidence type="ECO:0000313" key="3">
    <source>
        <dbReference type="Proteomes" id="UP000245655"/>
    </source>
</evidence>
<keyword evidence="1 2" id="KW-0808">Transferase</keyword>
<comment type="caution">
    <text evidence="2">The sequence shown here is derived from an EMBL/GenBank/DDBJ whole genome shotgun (WGS) entry which is preliminary data.</text>
</comment>
<organism evidence="2 3">
    <name type="scientific">Psychrobacter immobilis</name>
    <dbReference type="NCBI Taxonomy" id="498"/>
    <lineage>
        <taxon>Bacteria</taxon>
        <taxon>Pseudomonadati</taxon>
        <taxon>Pseudomonadota</taxon>
        <taxon>Gammaproteobacteria</taxon>
        <taxon>Moraxellales</taxon>
        <taxon>Moraxellaceae</taxon>
        <taxon>Psychrobacter</taxon>
    </lineage>
</organism>
<accession>A0A2V1ZQW3</accession>
<dbReference type="AlphaFoldDB" id="A0A2V1ZQW3"/>
<dbReference type="PANTHER" id="PTHR32385">
    <property type="entry name" value="MANNOSYL PHOSPHORYLINOSITOL CERAMIDE SYNTHASE"/>
    <property type="match status" value="1"/>
</dbReference>
<keyword evidence="3" id="KW-1185">Reference proteome</keyword>
<dbReference type="InterPro" id="IPR051706">
    <property type="entry name" value="Glycosyltransferase_domain"/>
</dbReference>
<dbReference type="InterPro" id="IPR029044">
    <property type="entry name" value="Nucleotide-diphossugar_trans"/>
</dbReference>
<dbReference type="Proteomes" id="UP000245655">
    <property type="component" value="Unassembled WGS sequence"/>
</dbReference>
<dbReference type="GO" id="GO:0051999">
    <property type="term" value="P:mannosyl-inositol phosphorylceramide biosynthetic process"/>
    <property type="evidence" value="ECO:0007669"/>
    <property type="project" value="TreeGrafter"/>
</dbReference>
<sequence>MIPKKIHYCWLSGDPLPEKIQQCMQTWQRTMPEYELVLWDTNKFDITSIPFVHEAYQQRKWAFAADYIRLYALYTEGGIYLDTDVIVKQKFDELLKCGFFTSVEQNVDSYFDEETLAIAKVAGLELSQDRDITIQAAVLGAVAGHPYIKACMEWYENKHFITEDGIYFDKIVAPDIYAHVLKQFGFEYKDERQSLPNDTIIHPSHTFPNGSLVGDKLNHETYAVHCFFGEWRINSWRDKVLKNIESNRLLRRVFQRRIYKDTEEIINEDVLKN</sequence>
<gene>
    <name evidence="2" type="ORF">C8D84_11613</name>
</gene>